<feature type="compositionally biased region" description="Basic and acidic residues" evidence="1">
    <location>
        <begin position="527"/>
        <end position="536"/>
    </location>
</feature>
<feature type="region of interest" description="Disordered" evidence="1">
    <location>
        <begin position="1"/>
        <end position="42"/>
    </location>
</feature>
<dbReference type="RefSeq" id="XP_040660379.1">
    <property type="nucleotide sequence ID" value="XM_040799496.1"/>
</dbReference>
<feature type="region of interest" description="Disordered" evidence="1">
    <location>
        <begin position="142"/>
        <end position="171"/>
    </location>
</feature>
<feature type="compositionally biased region" description="Polar residues" evidence="1">
    <location>
        <begin position="89"/>
        <end position="109"/>
    </location>
</feature>
<feature type="compositionally biased region" description="Basic residues" evidence="1">
    <location>
        <begin position="479"/>
        <end position="490"/>
    </location>
</feature>
<feature type="region of interest" description="Disordered" evidence="1">
    <location>
        <begin position="315"/>
        <end position="366"/>
    </location>
</feature>
<comment type="caution">
    <text evidence="2">The sequence shown here is derived from an EMBL/GenBank/DDBJ whole genome shotgun (WGS) entry which is preliminary data.</text>
</comment>
<organism evidence="2 3">
    <name type="scientific">Drechmeria coniospora</name>
    <name type="common">Nematophagous fungus</name>
    <name type="synonym">Meria coniospora</name>
    <dbReference type="NCBI Taxonomy" id="98403"/>
    <lineage>
        <taxon>Eukaryota</taxon>
        <taxon>Fungi</taxon>
        <taxon>Dikarya</taxon>
        <taxon>Ascomycota</taxon>
        <taxon>Pezizomycotina</taxon>
        <taxon>Sordariomycetes</taxon>
        <taxon>Hypocreomycetidae</taxon>
        <taxon>Hypocreales</taxon>
        <taxon>Ophiocordycipitaceae</taxon>
        <taxon>Drechmeria</taxon>
    </lineage>
</organism>
<feature type="region of interest" description="Disordered" evidence="1">
    <location>
        <begin position="733"/>
        <end position="771"/>
    </location>
</feature>
<accession>A0A151GV88</accession>
<protein>
    <submittedName>
        <fullName evidence="2">Uncharacterized protein</fullName>
    </submittedName>
</protein>
<feature type="region of interest" description="Disordered" evidence="1">
    <location>
        <begin position="583"/>
        <end position="648"/>
    </location>
</feature>
<name>A0A151GV88_DRECN</name>
<dbReference type="Proteomes" id="UP000076580">
    <property type="component" value="Chromosome 01"/>
</dbReference>
<evidence type="ECO:0000313" key="2">
    <source>
        <dbReference type="EMBL" id="KYK61027.1"/>
    </source>
</evidence>
<feature type="compositionally biased region" description="Low complexity" evidence="1">
    <location>
        <begin position="495"/>
        <end position="510"/>
    </location>
</feature>
<evidence type="ECO:0000256" key="1">
    <source>
        <dbReference type="SAM" id="MobiDB-lite"/>
    </source>
</evidence>
<dbReference type="AlphaFoldDB" id="A0A151GV88"/>
<feature type="compositionally biased region" description="Polar residues" evidence="1">
    <location>
        <begin position="593"/>
        <end position="606"/>
    </location>
</feature>
<dbReference type="EMBL" id="LAYC01000001">
    <property type="protein sequence ID" value="KYK61027.1"/>
    <property type="molecule type" value="Genomic_DNA"/>
</dbReference>
<dbReference type="STRING" id="98403.A0A151GV88"/>
<feature type="compositionally biased region" description="Basic and acidic residues" evidence="1">
    <location>
        <begin position="246"/>
        <end position="261"/>
    </location>
</feature>
<gene>
    <name evidence="2" type="ORF">DCS_02167</name>
</gene>
<dbReference type="GeneID" id="63714810"/>
<reference evidence="2 3" key="1">
    <citation type="journal article" date="2016" name="Sci. Rep.">
        <title>Insights into Adaptations to a Near-Obligate Nematode Endoparasitic Lifestyle from the Finished Genome of Drechmeria coniospora.</title>
        <authorList>
            <person name="Zhang L."/>
            <person name="Zhou Z."/>
            <person name="Guo Q."/>
            <person name="Fokkens L."/>
            <person name="Miskei M."/>
            <person name="Pocsi I."/>
            <person name="Zhang W."/>
            <person name="Chen M."/>
            <person name="Wang L."/>
            <person name="Sun Y."/>
            <person name="Donzelli B.G."/>
            <person name="Gibson D.M."/>
            <person name="Nelson D.R."/>
            <person name="Luo J.G."/>
            <person name="Rep M."/>
            <person name="Liu H."/>
            <person name="Yang S."/>
            <person name="Wang J."/>
            <person name="Krasnoff S.B."/>
            <person name="Xu Y."/>
            <person name="Molnar I."/>
            <person name="Lin M."/>
        </authorList>
    </citation>
    <scope>NUCLEOTIDE SEQUENCE [LARGE SCALE GENOMIC DNA]</scope>
    <source>
        <strain evidence="2 3">ARSEF 6962</strain>
    </source>
</reference>
<feature type="compositionally biased region" description="Polar residues" evidence="1">
    <location>
        <begin position="636"/>
        <end position="648"/>
    </location>
</feature>
<dbReference type="InParanoid" id="A0A151GV88"/>
<feature type="region of interest" description="Disordered" evidence="1">
    <location>
        <begin position="238"/>
        <end position="265"/>
    </location>
</feature>
<feature type="region of interest" description="Disordered" evidence="1">
    <location>
        <begin position="89"/>
        <end position="119"/>
    </location>
</feature>
<keyword evidence="3" id="KW-1185">Reference proteome</keyword>
<sequence>MGNTSSSRAPARKSHKLSKPNPLQDDSLADFDSPADFSTSNSSRYCSSYLAASRAPPTADACYSQAHDMASVDGTGCPAGTWPTQPRQLSMPAGSTQLGRSPSRASWQHTGMAGGETRDSQLGRASSMVYLRQRDTLQPLARAQSVTGGDTATRHLRPGHQLRPRDNTSDSRRWMVEGSDRVQRTQSRISLANVETCRGNVDVCRSLELEEHSACRMTRNNSDVSLCIPQRRRSVIQTPGVATRTARQDNRSLNKPGNERRHSMHPPHVNHAILVTVANPRLSLPPQGPNPDLQERASTPCESDYRQLGGMRFGTLRITNGPPTPIGATDMPPEKESRMPPSTEPLTSSCTGEESPPSRGLADVGSMDGAAMDDAAASTPPEPQVDGSSRAVHITSDYSLIRDIEAAVEQSWLPSPIDEHQVMAPASRPTCGDASAFCAADDGGSNTRVVTAEPDYLSPEILVVREDPNAKPVTATSRHDKRTPSVKRSNRGFVSTSTSSSTSSSTAASADSGYGSNFSLRSIRAAPNEKWKRRGTEQQVGIGLSRQSPNNARHVGDGVSDATSRRSLMHTPWHSIRCRLSTRAGKGHEHAPPSSSKLNHPSSRTAHIQAARNEDEVERTNSATSNGALNRERNRLGNSARQSIPVTRTSPSWREVQALAINPSDAEARISRRNSMLPTASKCIASRADSIPETSRRRMSVQNMDHLVASKHRSVEAGVPHIAACAQGWQLETQSRTRPTRHGSVGSESRTNVQEKGCHSASKTTTSRHSKQWLDVAGAEQGRPALTARHTRATLQDDTIRVMTWGSAPDLAAPRASPPSRTPLSQALLLNKPLPPLRIHPRDVMGSP</sequence>
<evidence type="ECO:0000313" key="3">
    <source>
        <dbReference type="Proteomes" id="UP000076580"/>
    </source>
</evidence>
<feature type="region of interest" description="Disordered" evidence="1">
    <location>
        <begin position="467"/>
        <end position="563"/>
    </location>
</feature>
<proteinExistence type="predicted"/>